<dbReference type="AlphaFoldDB" id="A0A839Q7E9"/>
<reference evidence="4 5" key="1">
    <citation type="submission" date="2020-08" db="EMBL/GenBank/DDBJ databases">
        <title>The Agave Microbiome: Exploring the role of microbial communities in plant adaptations to desert environments.</title>
        <authorList>
            <person name="Partida-Martinez L.P."/>
        </authorList>
    </citation>
    <scope>NUCLEOTIDE SEQUENCE [LARGE SCALE GENOMIC DNA]</scope>
    <source>
        <strain evidence="4 5">AT2.18</strain>
    </source>
</reference>
<feature type="domain" description="STAS" evidence="3">
    <location>
        <begin position="17"/>
        <end position="125"/>
    </location>
</feature>
<protein>
    <recommendedName>
        <fullName evidence="2">Anti-sigma factor antagonist</fullName>
    </recommendedName>
</protein>
<evidence type="ECO:0000313" key="4">
    <source>
        <dbReference type="EMBL" id="MBB2990325.1"/>
    </source>
</evidence>
<dbReference type="PROSITE" id="PS50801">
    <property type="entry name" value="STAS"/>
    <property type="match status" value="1"/>
</dbReference>
<dbReference type="GO" id="GO:0043856">
    <property type="term" value="F:anti-sigma factor antagonist activity"/>
    <property type="evidence" value="ECO:0007669"/>
    <property type="project" value="InterPro"/>
</dbReference>
<dbReference type="PANTHER" id="PTHR33495">
    <property type="entry name" value="ANTI-SIGMA FACTOR ANTAGONIST TM_1081-RELATED-RELATED"/>
    <property type="match status" value="1"/>
</dbReference>
<keyword evidence="5" id="KW-1185">Reference proteome</keyword>
<proteinExistence type="inferred from homology"/>
<dbReference type="Gene3D" id="3.30.750.24">
    <property type="entry name" value="STAS domain"/>
    <property type="match status" value="1"/>
</dbReference>
<evidence type="ECO:0000259" key="3">
    <source>
        <dbReference type="PROSITE" id="PS50801"/>
    </source>
</evidence>
<evidence type="ECO:0000313" key="5">
    <source>
        <dbReference type="Proteomes" id="UP000550501"/>
    </source>
</evidence>
<dbReference type="SUPFAM" id="SSF52091">
    <property type="entry name" value="SpoIIaa-like"/>
    <property type="match status" value="1"/>
</dbReference>
<dbReference type="Proteomes" id="UP000550501">
    <property type="component" value="Unassembled WGS sequence"/>
</dbReference>
<comment type="similarity">
    <text evidence="1 2">Belongs to the anti-sigma-factor antagonist family.</text>
</comment>
<dbReference type="NCBIfam" id="TIGR00377">
    <property type="entry name" value="ant_ant_sig"/>
    <property type="match status" value="1"/>
</dbReference>
<dbReference type="InterPro" id="IPR036513">
    <property type="entry name" value="STAS_dom_sf"/>
</dbReference>
<dbReference type="InterPro" id="IPR003658">
    <property type="entry name" value="Anti-sigma_ant"/>
</dbReference>
<dbReference type="PANTHER" id="PTHR33495:SF13">
    <property type="entry name" value="ANTI-SIGMA-F FACTOR ANTAGONIST RSFB"/>
    <property type="match status" value="1"/>
</dbReference>
<dbReference type="CDD" id="cd07043">
    <property type="entry name" value="STAS_anti-anti-sigma_factors"/>
    <property type="match status" value="1"/>
</dbReference>
<dbReference type="EMBL" id="JACHVU010000003">
    <property type="protein sequence ID" value="MBB2990325.1"/>
    <property type="molecule type" value="Genomic_DNA"/>
</dbReference>
<gene>
    <name evidence="4" type="ORF">FHR72_001793</name>
</gene>
<dbReference type="RefSeq" id="WP_183467571.1">
    <property type="nucleotide sequence ID" value="NZ_JACHVU010000003.1"/>
</dbReference>
<evidence type="ECO:0000256" key="1">
    <source>
        <dbReference type="ARBA" id="ARBA00009013"/>
    </source>
</evidence>
<comment type="caution">
    <text evidence="4">The sequence shown here is derived from an EMBL/GenBank/DDBJ whole genome shotgun (WGS) entry which is preliminary data.</text>
</comment>
<evidence type="ECO:0000256" key="2">
    <source>
        <dbReference type="RuleBase" id="RU003749"/>
    </source>
</evidence>
<organism evidence="4 5">
    <name type="scientific">Mycolicibacterium iranicum</name>
    <name type="common">Mycobacterium iranicum</name>
    <dbReference type="NCBI Taxonomy" id="912594"/>
    <lineage>
        <taxon>Bacteria</taxon>
        <taxon>Bacillati</taxon>
        <taxon>Actinomycetota</taxon>
        <taxon>Actinomycetes</taxon>
        <taxon>Mycobacteriales</taxon>
        <taxon>Mycobacteriaceae</taxon>
        <taxon>Mycolicibacterium</taxon>
    </lineage>
</organism>
<name>A0A839Q7E9_MYCIR</name>
<dbReference type="InterPro" id="IPR002645">
    <property type="entry name" value="STAS_dom"/>
</dbReference>
<accession>A0A839Q7E9</accession>
<dbReference type="Pfam" id="PF01740">
    <property type="entry name" value="STAS"/>
    <property type="match status" value="1"/>
</dbReference>
<sequence>MTDEIDNPAFPTGRSAVGVHAEIVDGVAVLAVTDVVDAATAPQLSSAVDEAFAGAPSGLVLDLTDVNFLGSAGMTILMKAKERAGDNVGFAVVAVGNATRRPMTVLGLDAELPLYDTRDEALRSVRG</sequence>